<evidence type="ECO:0000313" key="5">
    <source>
        <dbReference type="Proteomes" id="UP001412067"/>
    </source>
</evidence>
<dbReference type="EMBL" id="JBBWWR010000019">
    <property type="protein sequence ID" value="KAK8942018.1"/>
    <property type="molecule type" value="Genomic_DNA"/>
</dbReference>
<reference evidence="4 5" key="1">
    <citation type="journal article" date="2022" name="Nat. Plants">
        <title>Genomes of leafy and leafless Platanthera orchids illuminate the evolution of mycoheterotrophy.</title>
        <authorList>
            <person name="Li M.H."/>
            <person name="Liu K.W."/>
            <person name="Li Z."/>
            <person name="Lu H.C."/>
            <person name="Ye Q.L."/>
            <person name="Zhang D."/>
            <person name="Wang J.Y."/>
            <person name="Li Y.F."/>
            <person name="Zhong Z.M."/>
            <person name="Liu X."/>
            <person name="Yu X."/>
            <person name="Liu D.K."/>
            <person name="Tu X.D."/>
            <person name="Liu B."/>
            <person name="Hao Y."/>
            <person name="Liao X.Y."/>
            <person name="Jiang Y.T."/>
            <person name="Sun W.H."/>
            <person name="Chen J."/>
            <person name="Chen Y.Q."/>
            <person name="Ai Y."/>
            <person name="Zhai J.W."/>
            <person name="Wu S.S."/>
            <person name="Zhou Z."/>
            <person name="Hsiao Y.Y."/>
            <person name="Wu W.L."/>
            <person name="Chen Y.Y."/>
            <person name="Lin Y.F."/>
            <person name="Hsu J.L."/>
            <person name="Li C.Y."/>
            <person name="Wang Z.W."/>
            <person name="Zhao X."/>
            <person name="Zhong W.Y."/>
            <person name="Ma X.K."/>
            <person name="Ma L."/>
            <person name="Huang J."/>
            <person name="Chen G.Z."/>
            <person name="Huang M.Z."/>
            <person name="Huang L."/>
            <person name="Peng D.H."/>
            <person name="Luo Y.B."/>
            <person name="Zou S.Q."/>
            <person name="Chen S.P."/>
            <person name="Lan S."/>
            <person name="Tsai W.C."/>
            <person name="Van de Peer Y."/>
            <person name="Liu Z.J."/>
        </authorList>
    </citation>
    <scope>NUCLEOTIDE SEQUENCE [LARGE SCALE GENOMIC DNA]</scope>
    <source>
        <strain evidence="4">Lor288</strain>
    </source>
</reference>
<feature type="repeat" description="PPR" evidence="3">
    <location>
        <begin position="585"/>
        <end position="619"/>
    </location>
</feature>
<protein>
    <submittedName>
        <fullName evidence="4">Pentatricopeptide repeat-containing protein</fullName>
    </submittedName>
</protein>
<evidence type="ECO:0000313" key="4">
    <source>
        <dbReference type="EMBL" id="KAK8942018.1"/>
    </source>
</evidence>
<comment type="similarity">
    <text evidence="1">Belongs to the PPR family. P subfamily.</text>
</comment>
<evidence type="ECO:0000256" key="1">
    <source>
        <dbReference type="ARBA" id="ARBA00007626"/>
    </source>
</evidence>
<dbReference type="InterPro" id="IPR002885">
    <property type="entry name" value="PPR_rpt"/>
</dbReference>
<sequence>MLDQASMLFLSHPLSPSSSFLPAAERQRIIPLLFTISGGAASSLRQLRTLSSVHCSSSGRDVWLNPNLEGGPTRSPRQRHLNPGHGHHIYLDRSVDMASLLSSLSLTTTGSELQAIMSPYLPPLFSSSGYPPLSHRFMLSLLSRVADHRRSLALLDWMHDTARYPLSAVAYNVVLRNAARAGDFPLAAGLLHEMRSPSISVSPDHFTYSTLLSALSRSNLLDAALSLLPLMEADYVSPDLVLFSTLISLALRLRDHSKALAIFSRLRSAGIAPDLIAYNSLIAALSRAGHIREARLILLSDMDDAGVPPDTISFSTILAALVARSRFLEALSLFHQMRSPRRNLPLDLTTCNIMLDAYGQLDMAREADHLFWSMRRLGISPSVVTYNTMLRVYGDAELFGDAVHLFRLMQRQDIEQNVVTYNTMIMIYGKSLEHEKASNLIMEMQRRGVAPNVITYSTIISIWARAGKLDRAAKLFQMIRRSSIEVDPVLYETMIVVYERAGLVAHARRLFQDLKEPECNMSKDTAVTILARADRLEEASWLFRRTPVKDINTFRCMMELFVRNRKHINVVEVFDRMREGGQFPDSEMISIVLNAYGKLQEFEKAAAIYSEMEEEGCFLADKVHFQMLSLLGMKRDFEGVEKLLEKLSVRPDIDRKELHLVAANVYERANRLDDAARIVGRVTKRSRSVSNAFQLQ</sequence>
<feature type="repeat" description="PPR" evidence="3">
    <location>
        <begin position="550"/>
        <end position="584"/>
    </location>
</feature>
<dbReference type="Gene3D" id="1.25.40.10">
    <property type="entry name" value="Tetratricopeptide repeat domain"/>
    <property type="match status" value="4"/>
</dbReference>
<dbReference type="Pfam" id="PF01535">
    <property type="entry name" value="PPR"/>
    <property type="match status" value="4"/>
</dbReference>
<evidence type="ECO:0000256" key="2">
    <source>
        <dbReference type="ARBA" id="ARBA00022737"/>
    </source>
</evidence>
<keyword evidence="2" id="KW-0677">Repeat</keyword>
<dbReference type="PROSITE" id="PS51375">
    <property type="entry name" value="PPR"/>
    <property type="match status" value="10"/>
</dbReference>
<proteinExistence type="inferred from homology"/>
<feature type="repeat" description="PPR" evidence="3">
    <location>
        <begin position="274"/>
        <end position="309"/>
    </location>
</feature>
<dbReference type="PANTHER" id="PTHR47447:SF7">
    <property type="entry name" value="PENTATRICOPEPTIDE REPEAT-CONTAINING PROTEIN"/>
    <property type="match status" value="1"/>
</dbReference>
<feature type="repeat" description="PPR" evidence="3">
    <location>
        <begin position="347"/>
        <end position="381"/>
    </location>
</feature>
<feature type="repeat" description="PPR" evidence="3">
    <location>
        <begin position="417"/>
        <end position="451"/>
    </location>
</feature>
<evidence type="ECO:0000256" key="3">
    <source>
        <dbReference type="PROSITE-ProRule" id="PRU00708"/>
    </source>
</evidence>
<dbReference type="InterPro" id="IPR011990">
    <property type="entry name" value="TPR-like_helical_dom_sf"/>
</dbReference>
<accession>A0ABR2LJG2</accession>
<dbReference type="Pfam" id="PF13041">
    <property type="entry name" value="PPR_2"/>
    <property type="match status" value="4"/>
</dbReference>
<gene>
    <name evidence="4" type="ORF">KSP40_PGU015034</name>
</gene>
<keyword evidence="5" id="KW-1185">Reference proteome</keyword>
<feature type="repeat" description="PPR" evidence="3">
    <location>
        <begin position="382"/>
        <end position="416"/>
    </location>
</feature>
<dbReference type="PANTHER" id="PTHR47447">
    <property type="entry name" value="OS03G0856100 PROTEIN"/>
    <property type="match status" value="1"/>
</dbReference>
<dbReference type="NCBIfam" id="TIGR00756">
    <property type="entry name" value="PPR"/>
    <property type="match status" value="8"/>
</dbReference>
<feature type="repeat" description="PPR" evidence="3">
    <location>
        <begin position="487"/>
        <end position="521"/>
    </location>
</feature>
<dbReference type="SUPFAM" id="SSF48452">
    <property type="entry name" value="TPR-like"/>
    <property type="match status" value="1"/>
</dbReference>
<comment type="caution">
    <text evidence="4">The sequence shown here is derived from an EMBL/GenBank/DDBJ whole genome shotgun (WGS) entry which is preliminary data.</text>
</comment>
<feature type="repeat" description="PPR" evidence="3">
    <location>
        <begin position="239"/>
        <end position="273"/>
    </location>
</feature>
<feature type="repeat" description="PPR" evidence="3">
    <location>
        <begin position="204"/>
        <end position="238"/>
    </location>
</feature>
<name>A0ABR2LJG2_9ASPA</name>
<dbReference type="Proteomes" id="UP001412067">
    <property type="component" value="Unassembled WGS sequence"/>
</dbReference>
<feature type="repeat" description="PPR" evidence="3">
    <location>
        <begin position="452"/>
        <end position="486"/>
    </location>
</feature>
<organism evidence="4 5">
    <name type="scientific">Platanthera guangdongensis</name>
    <dbReference type="NCBI Taxonomy" id="2320717"/>
    <lineage>
        <taxon>Eukaryota</taxon>
        <taxon>Viridiplantae</taxon>
        <taxon>Streptophyta</taxon>
        <taxon>Embryophyta</taxon>
        <taxon>Tracheophyta</taxon>
        <taxon>Spermatophyta</taxon>
        <taxon>Magnoliopsida</taxon>
        <taxon>Liliopsida</taxon>
        <taxon>Asparagales</taxon>
        <taxon>Orchidaceae</taxon>
        <taxon>Orchidoideae</taxon>
        <taxon>Orchideae</taxon>
        <taxon>Orchidinae</taxon>
        <taxon>Platanthera</taxon>
    </lineage>
</organism>